<keyword evidence="2" id="KW-0560">Oxidoreductase</keyword>
<dbReference type="PANTHER" id="PTHR42760">
    <property type="entry name" value="SHORT-CHAIN DEHYDROGENASES/REDUCTASES FAMILY MEMBER"/>
    <property type="match status" value="1"/>
</dbReference>
<organism evidence="4 5">
    <name type="scientific">Sparassis crispa</name>
    <dbReference type="NCBI Taxonomy" id="139825"/>
    <lineage>
        <taxon>Eukaryota</taxon>
        <taxon>Fungi</taxon>
        <taxon>Dikarya</taxon>
        <taxon>Basidiomycota</taxon>
        <taxon>Agaricomycotina</taxon>
        <taxon>Agaricomycetes</taxon>
        <taxon>Polyporales</taxon>
        <taxon>Sparassidaceae</taxon>
        <taxon>Sparassis</taxon>
    </lineage>
</organism>
<reference evidence="4 5" key="1">
    <citation type="journal article" date="2018" name="Sci. Rep.">
        <title>Genome sequence of the cauliflower mushroom Sparassis crispa (Hanabiratake) and its association with beneficial usage.</title>
        <authorList>
            <person name="Kiyama R."/>
            <person name="Furutani Y."/>
            <person name="Kawaguchi K."/>
            <person name="Nakanishi T."/>
        </authorList>
    </citation>
    <scope>NUCLEOTIDE SEQUENCE [LARGE SCALE GENOMIC DNA]</scope>
</reference>
<dbReference type="Pfam" id="PF00106">
    <property type="entry name" value="adh_short"/>
    <property type="match status" value="1"/>
</dbReference>
<comment type="similarity">
    <text evidence="1 3">Belongs to the short-chain dehydrogenases/reductases (SDR) family.</text>
</comment>
<dbReference type="RefSeq" id="XP_027620628.1">
    <property type="nucleotide sequence ID" value="XM_027764827.1"/>
</dbReference>
<dbReference type="Proteomes" id="UP000287166">
    <property type="component" value="Unassembled WGS sequence"/>
</dbReference>
<dbReference type="AlphaFoldDB" id="A0A401H5K0"/>
<proteinExistence type="inferred from homology"/>
<evidence type="ECO:0000313" key="4">
    <source>
        <dbReference type="EMBL" id="GBE89715.1"/>
    </source>
</evidence>
<gene>
    <name evidence="4" type="ORF">SCP_1700390</name>
</gene>
<evidence type="ECO:0000256" key="2">
    <source>
        <dbReference type="ARBA" id="ARBA00023002"/>
    </source>
</evidence>
<name>A0A401H5K0_9APHY</name>
<dbReference type="GO" id="GO:0016616">
    <property type="term" value="F:oxidoreductase activity, acting on the CH-OH group of donors, NAD or NADP as acceptor"/>
    <property type="evidence" value="ECO:0007669"/>
    <property type="project" value="TreeGrafter"/>
</dbReference>
<dbReference type="OrthoDB" id="1933717at2759"/>
<dbReference type="PRINTS" id="PR00080">
    <property type="entry name" value="SDRFAMILY"/>
</dbReference>
<dbReference type="STRING" id="139825.A0A401H5K0"/>
<dbReference type="PANTHER" id="PTHR42760:SF37">
    <property type="entry name" value="CLAVALDEHYDE DEHYDROGENASE"/>
    <property type="match status" value="1"/>
</dbReference>
<dbReference type="InterPro" id="IPR002347">
    <property type="entry name" value="SDR_fam"/>
</dbReference>
<evidence type="ECO:0000256" key="1">
    <source>
        <dbReference type="ARBA" id="ARBA00006484"/>
    </source>
</evidence>
<protein>
    <submittedName>
        <fullName evidence="4">Short chain dehydrogenase citE</fullName>
    </submittedName>
</protein>
<dbReference type="PRINTS" id="PR00081">
    <property type="entry name" value="GDHRDH"/>
</dbReference>
<dbReference type="SUPFAM" id="SSF51735">
    <property type="entry name" value="NAD(P)-binding Rossmann-fold domains"/>
    <property type="match status" value="1"/>
</dbReference>
<sequence length="304" mass="33365">MHNGTSFTEIPDFTQDPHNGFSFVPTLHHDTYPFIDPSTADLSGKVVLITGASKGIGKGIALAFAKAGASGLILIARSNMKALEAECLAAQRPGQALKVLALSGVDTTDPSHVTEAAKKAKETFGRLDVLINNAGLMESMHLIAESDPLEWWKVWEVNIRGTYNVTRAFLPLLIECGGDKTIINMSSAAAHHILPMGSAYLTTKLAMLRFTELLVTEYGSQGVIAYAVHPGSIRTDMGLFLGKDWEHTLIDTMALATDTLLWLLRERRAWLSGRYVKCLWDMEEVLAKKQEIIDGDKLKVRMIV</sequence>
<dbReference type="GeneID" id="38786632"/>
<accession>A0A401H5K0</accession>
<dbReference type="InParanoid" id="A0A401H5K0"/>
<dbReference type="EMBL" id="BFAD01000017">
    <property type="protein sequence ID" value="GBE89715.1"/>
    <property type="molecule type" value="Genomic_DNA"/>
</dbReference>
<comment type="caution">
    <text evidence="4">The sequence shown here is derived from an EMBL/GenBank/DDBJ whole genome shotgun (WGS) entry which is preliminary data.</text>
</comment>
<dbReference type="CDD" id="cd05233">
    <property type="entry name" value="SDR_c"/>
    <property type="match status" value="1"/>
</dbReference>
<dbReference type="InterPro" id="IPR036291">
    <property type="entry name" value="NAD(P)-bd_dom_sf"/>
</dbReference>
<keyword evidence="5" id="KW-1185">Reference proteome</keyword>
<dbReference type="Gene3D" id="3.40.50.720">
    <property type="entry name" value="NAD(P)-binding Rossmann-like Domain"/>
    <property type="match status" value="1"/>
</dbReference>
<evidence type="ECO:0000313" key="5">
    <source>
        <dbReference type="Proteomes" id="UP000287166"/>
    </source>
</evidence>
<evidence type="ECO:0000256" key="3">
    <source>
        <dbReference type="RuleBase" id="RU000363"/>
    </source>
</evidence>